<accession>T4VN28</accession>
<dbReference type="AlphaFoldDB" id="T4VN28"/>
<organism evidence="1 2">
    <name type="scientific">Paraclostridium bifermentans ATCC 638 = DSM 14991</name>
    <dbReference type="NCBI Taxonomy" id="1233171"/>
    <lineage>
        <taxon>Bacteria</taxon>
        <taxon>Bacillati</taxon>
        <taxon>Bacillota</taxon>
        <taxon>Clostridia</taxon>
        <taxon>Peptostreptococcales</taxon>
        <taxon>Peptostreptococcaceae</taxon>
        <taxon>Paraclostridium</taxon>
    </lineage>
</organism>
<reference evidence="1 2" key="1">
    <citation type="submission" date="2013-06" db="EMBL/GenBank/DDBJ databases">
        <authorList>
            <person name="Walk S."/>
            <person name="Aronoff D."/>
            <person name="Young V.Y."/>
            <person name="Marsh J."/>
            <person name="Harrison L."/>
            <person name="Daugherty S.C."/>
            <person name="Shefchek K.A."/>
            <person name="Hine E.E."/>
            <person name="Tallon L.J."/>
            <person name="Sadzewicz L.K."/>
            <person name="Rasko D.A."/>
        </authorList>
    </citation>
    <scope>NUCLEOTIDE SEQUENCE [LARGE SCALE GENOMIC DNA]</scope>
    <source>
        <strain evidence="1 2">ATCC 638</strain>
    </source>
</reference>
<sequence length="55" mass="6736">MVEMEYFWYTVLKRFDDFWSKTPKYFFKMRDAHIKFNGLDKQDKKREVVSGTSCG</sequence>
<name>T4VN28_PARBF</name>
<protein>
    <submittedName>
        <fullName evidence="1">Uncharacterized protein</fullName>
    </submittedName>
</protein>
<evidence type="ECO:0000313" key="1">
    <source>
        <dbReference type="EMBL" id="EQK42908.1"/>
    </source>
</evidence>
<evidence type="ECO:0000313" key="2">
    <source>
        <dbReference type="Proteomes" id="UP000015688"/>
    </source>
</evidence>
<comment type="caution">
    <text evidence="1">The sequence shown here is derived from an EMBL/GenBank/DDBJ whole genome shotgun (WGS) entry which is preliminary data.</text>
</comment>
<gene>
    <name evidence="1" type="ORF">C672_1852</name>
</gene>
<dbReference type="PATRIC" id="fig|1233171.3.peg.1742"/>
<dbReference type="Proteomes" id="UP000015688">
    <property type="component" value="Unassembled WGS sequence"/>
</dbReference>
<dbReference type="EMBL" id="AVNC01000015">
    <property type="protein sequence ID" value="EQK42908.1"/>
    <property type="molecule type" value="Genomic_DNA"/>
</dbReference>
<proteinExistence type="predicted"/>